<keyword evidence="3" id="KW-1185">Reference proteome</keyword>
<feature type="compositionally biased region" description="Polar residues" evidence="1">
    <location>
        <begin position="11"/>
        <end position="24"/>
    </location>
</feature>
<feature type="region of interest" description="Disordered" evidence="1">
    <location>
        <begin position="176"/>
        <end position="216"/>
    </location>
</feature>
<feature type="compositionally biased region" description="Acidic residues" evidence="1">
    <location>
        <begin position="179"/>
        <end position="190"/>
    </location>
</feature>
<evidence type="ECO:0000313" key="2">
    <source>
        <dbReference type="EMBL" id="MCD7465344.1"/>
    </source>
</evidence>
<name>A0ABS8T1X0_DATST</name>
<evidence type="ECO:0000256" key="1">
    <source>
        <dbReference type="SAM" id="MobiDB-lite"/>
    </source>
</evidence>
<proteinExistence type="predicted"/>
<protein>
    <submittedName>
        <fullName evidence="2">Uncharacterized protein</fullName>
    </submittedName>
</protein>
<comment type="caution">
    <text evidence="2">The sequence shown here is derived from an EMBL/GenBank/DDBJ whole genome shotgun (WGS) entry which is preliminary data.</text>
</comment>
<dbReference type="Proteomes" id="UP000823775">
    <property type="component" value="Unassembled WGS sequence"/>
</dbReference>
<feature type="region of interest" description="Disordered" evidence="1">
    <location>
        <begin position="1"/>
        <end position="41"/>
    </location>
</feature>
<evidence type="ECO:0000313" key="3">
    <source>
        <dbReference type="Proteomes" id="UP000823775"/>
    </source>
</evidence>
<accession>A0ABS8T1X0</accession>
<reference evidence="2 3" key="1">
    <citation type="journal article" date="2021" name="BMC Genomics">
        <title>Datura genome reveals duplications of psychoactive alkaloid biosynthetic genes and high mutation rate following tissue culture.</title>
        <authorList>
            <person name="Rajewski A."/>
            <person name="Carter-House D."/>
            <person name="Stajich J."/>
            <person name="Litt A."/>
        </authorList>
    </citation>
    <scope>NUCLEOTIDE SEQUENCE [LARGE SCALE GENOMIC DNA]</scope>
    <source>
        <strain evidence="2">AR-01</strain>
    </source>
</reference>
<dbReference type="EMBL" id="JACEIK010001039">
    <property type="protein sequence ID" value="MCD7465344.1"/>
    <property type="molecule type" value="Genomic_DNA"/>
</dbReference>
<feature type="compositionally biased region" description="Acidic residues" evidence="1">
    <location>
        <begin position="197"/>
        <end position="206"/>
    </location>
</feature>
<sequence>MDHKVNEGKDATSSSHGNNRSRGTQEAPMEDESMPQQPPRRYGNWTYSQWPEFGRKVGPPPTVRHVTHVTRERVYLMFALLTKRLVSVGVIIKDTLRREMVKKGIIFSFEGLLTQFLREKKINEEVVDYRLRYDPKRLDVTKRKELKGIHGPVLSINKRNAFFDNGLSHLVGPGFEKPFDDDDSIDEEQDGVNSGLESDDDGDDSEMGGSYFCPHR</sequence>
<feature type="compositionally biased region" description="Basic and acidic residues" evidence="1">
    <location>
        <begin position="1"/>
        <end position="10"/>
    </location>
</feature>
<organism evidence="2 3">
    <name type="scientific">Datura stramonium</name>
    <name type="common">Jimsonweed</name>
    <name type="synonym">Common thornapple</name>
    <dbReference type="NCBI Taxonomy" id="4076"/>
    <lineage>
        <taxon>Eukaryota</taxon>
        <taxon>Viridiplantae</taxon>
        <taxon>Streptophyta</taxon>
        <taxon>Embryophyta</taxon>
        <taxon>Tracheophyta</taxon>
        <taxon>Spermatophyta</taxon>
        <taxon>Magnoliopsida</taxon>
        <taxon>eudicotyledons</taxon>
        <taxon>Gunneridae</taxon>
        <taxon>Pentapetalae</taxon>
        <taxon>asterids</taxon>
        <taxon>lamiids</taxon>
        <taxon>Solanales</taxon>
        <taxon>Solanaceae</taxon>
        <taxon>Solanoideae</taxon>
        <taxon>Datureae</taxon>
        <taxon>Datura</taxon>
    </lineage>
</organism>
<gene>
    <name evidence="2" type="ORF">HAX54_001070</name>
</gene>